<feature type="domain" description="Chitin-binding type-2" evidence="3">
    <location>
        <begin position="112"/>
        <end position="176"/>
    </location>
</feature>
<dbReference type="PROSITE" id="PS51257">
    <property type="entry name" value="PROKAR_LIPOPROTEIN"/>
    <property type="match status" value="1"/>
</dbReference>
<dbReference type="RefSeq" id="XP_004922006.1">
    <property type="nucleotide sequence ID" value="XM_004921949.5"/>
</dbReference>
<sequence length="315" mass="34409">MWFKLIIISVFGVGCSVTTSFDLRGVVNGNRMAAVPLGISPGFGELDVEGICTKSGVACLNCTQAIMCVALPGGWLKVPLESCTSDTTCNALLGGCSKESVPECDVTNQRFHHSCEQVGVFPDAHDCRKFHLCSPPEGLPDGRPADHRAALCPRHYGYDPRTAQCSVPLEHGQCNQRPVPKCLTVGQNGRLSGSPNHYYVCLDKHGYLHPQVFVCPHGWIFREAFCYPENVINSASDDSASSEEIKSTTMRTTSTSTTTKSEGFFSTEKSTTYPADTFLADKFDFSNYESVDETKNQSGDSFLTSLENFGDYNFN</sequence>
<dbReference type="SUPFAM" id="SSF57625">
    <property type="entry name" value="Invertebrate chitin-binding proteins"/>
    <property type="match status" value="1"/>
</dbReference>
<feature type="signal peptide" evidence="2">
    <location>
        <begin position="1"/>
        <end position="20"/>
    </location>
</feature>
<name>A0A8R2AI89_BOMMO</name>
<dbReference type="EnsemblMetazoa" id="XM_004921949.4">
    <property type="protein sequence ID" value="XP_004922006.1"/>
    <property type="gene ID" value="LOC101736302"/>
</dbReference>
<dbReference type="AlphaFoldDB" id="A0A8R2AI89"/>
<dbReference type="Proteomes" id="UP000005204">
    <property type="component" value="Unassembled WGS sequence"/>
</dbReference>
<reference evidence="4" key="2">
    <citation type="submission" date="2022-06" db="UniProtKB">
        <authorList>
            <consortium name="EnsemblMetazoa"/>
        </authorList>
    </citation>
    <scope>IDENTIFICATION</scope>
    <source>
        <strain evidence="4">p50T (Dazao)</strain>
    </source>
</reference>
<dbReference type="Pfam" id="PF01607">
    <property type="entry name" value="CBM_14"/>
    <property type="match status" value="1"/>
</dbReference>
<feature type="chain" id="PRO_5035790899" description="Chitin-binding type-2 domain-containing protein" evidence="2">
    <location>
        <begin position="21"/>
        <end position="315"/>
    </location>
</feature>
<dbReference type="OrthoDB" id="6597859at2759"/>
<dbReference type="InterPro" id="IPR002557">
    <property type="entry name" value="Chitin-bd_dom"/>
</dbReference>
<feature type="compositionally biased region" description="Low complexity" evidence="1">
    <location>
        <begin position="247"/>
        <end position="261"/>
    </location>
</feature>
<reference evidence="5" key="1">
    <citation type="journal article" date="2008" name="Insect Biochem. Mol. Biol.">
        <title>The genome of a lepidopteran model insect, the silkworm Bombyx mori.</title>
        <authorList>
            <consortium name="International Silkworm Genome Consortium"/>
        </authorList>
    </citation>
    <scope>NUCLEOTIDE SEQUENCE [LARGE SCALE GENOMIC DNA]</scope>
    <source>
        <strain evidence="5">p50T</strain>
    </source>
</reference>
<evidence type="ECO:0000256" key="1">
    <source>
        <dbReference type="SAM" id="MobiDB-lite"/>
    </source>
</evidence>
<dbReference type="GeneID" id="101736302"/>
<dbReference type="InterPro" id="IPR036508">
    <property type="entry name" value="Chitin-bd_dom_sf"/>
</dbReference>
<dbReference type="GO" id="GO:0008061">
    <property type="term" value="F:chitin binding"/>
    <property type="evidence" value="ECO:0007669"/>
    <property type="project" value="InterPro"/>
</dbReference>
<protein>
    <recommendedName>
        <fullName evidence="3">Chitin-binding type-2 domain-containing protein</fullName>
    </recommendedName>
</protein>
<dbReference type="KEGG" id="bmor:101736302"/>
<evidence type="ECO:0000259" key="3">
    <source>
        <dbReference type="PROSITE" id="PS50940"/>
    </source>
</evidence>
<keyword evidence="2" id="KW-0732">Signal</keyword>
<dbReference type="GO" id="GO:0005576">
    <property type="term" value="C:extracellular region"/>
    <property type="evidence" value="ECO:0007669"/>
    <property type="project" value="InterPro"/>
</dbReference>
<evidence type="ECO:0000313" key="4">
    <source>
        <dbReference type="EnsemblMetazoa" id="XP_004922006.1"/>
    </source>
</evidence>
<evidence type="ECO:0000313" key="5">
    <source>
        <dbReference type="Proteomes" id="UP000005204"/>
    </source>
</evidence>
<proteinExistence type="predicted"/>
<accession>A0A8R2AI89</accession>
<evidence type="ECO:0000256" key="2">
    <source>
        <dbReference type="SAM" id="SignalP"/>
    </source>
</evidence>
<organism evidence="4 5">
    <name type="scientific">Bombyx mori</name>
    <name type="common">Silk moth</name>
    <dbReference type="NCBI Taxonomy" id="7091"/>
    <lineage>
        <taxon>Eukaryota</taxon>
        <taxon>Metazoa</taxon>
        <taxon>Ecdysozoa</taxon>
        <taxon>Arthropoda</taxon>
        <taxon>Hexapoda</taxon>
        <taxon>Insecta</taxon>
        <taxon>Pterygota</taxon>
        <taxon>Neoptera</taxon>
        <taxon>Endopterygota</taxon>
        <taxon>Lepidoptera</taxon>
        <taxon>Glossata</taxon>
        <taxon>Ditrysia</taxon>
        <taxon>Bombycoidea</taxon>
        <taxon>Bombycidae</taxon>
        <taxon>Bombycinae</taxon>
        <taxon>Bombyx</taxon>
    </lineage>
</organism>
<feature type="region of interest" description="Disordered" evidence="1">
    <location>
        <begin position="235"/>
        <end position="261"/>
    </location>
</feature>
<dbReference type="PROSITE" id="PS50940">
    <property type="entry name" value="CHIT_BIND_II"/>
    <property type="match status" value="1"/>
</dbReference>
<keyword evidence="5" id="KW-1185">Reference proteome</keyword>
<dbReference type="Gene3D" id="2.170.140.10">
    <property type="entry name" value="Chitin binding domain"/>
    <property type="match status" value="1"/>
</dbReference>